<dbReference type="STRING" id="1230341.AAV35_006495"/>
<evidence type="ECO:0000313" key="3">
    <source>
        <dbReference type="Proteomes" id="UP000011746"/>
    </source>
</evidence>
<dbReference type="EMBL" id="CP011361">
    <property type="protein sequence ID" value="AKG04470.1"/>
    <property type="molecule type" value="Genomic_DNA"/>
</dbReference>
<reference evidence="2 3" key="1">
    <citation type="journal article" date="2012" name="J. Bacteriol.">
        <title>Draft Genome Sequence of Salimicrobium sp. Strain MJ3, Isolated from Myulchi-Jeot, Korean Fermented Seafood.</title>
        <authorList>
            <person name="Lee S.H."/>
            <person name="Jung J.Y."/>
            <person name="Jeon C.O."/>
        </authorList>
    </citation>
    <scope>NUCLEOTIDE SEQUENCE [LARGE SCALE GENOMIC DNA]</scope>
    <source>
        <strain evidence="2 3">MJ3</strain>
    </source>
</reference>
<proteinExistence type="predicted"/>
<dbReference type="AlphaFoldDB" id="K2FP99"/>
<evidence type="ECO:0000313" key="4">
    <source>
        <dbReference type="Proteomes" id="UP000092654"/>
    </source>
</evidence>
<reference evidence="4" key="2">
    <citation type="submission" date="2015-06" db="EMBL/GenBank/DDBJ databases">
        <title>Salimicrobium jeotgali MJ3, isolated from Myulchi jeot, a traditional Korean fermented seafood.</title>
        <authorList>
            <person name="Kim K.H."/>
            <person name="Jeon C.O."/>
            <person name="Jin H.M."/>
        </authorList>
    </citation>
    <scope>NUCLEOTIDE SEQUENCE [LARGE SCALE GENOMIC DNA]</scope>
    <source>
        <strain evidence="4">MJ3</strain>
    </source>
</reference>
<dbReference type="eggNOG" id="ENOG5033GSU">
    <property type="taxonomic scope" value="Bacteria"/>
</dbReference>
<keyword evidence="3" id="KW-1185">Reference proteome</keyword>
<evidence type="ECO:0000313" key="2">
    <source>
        <dbReference type="EMBL" id="EKE32676.1"/>
    </source>
</evidence>
<reference evidence="1" key="3">
    <citation type="submission" date="2016-11" db="EMBL/GenBank/DDBJ databases">
        <title>Salimicrobium jeotgali MJ3, isolated from Myulchi jeot, a traditional Korean fermented seafood.</title>
        <authorList>
            <person name="Kim K.H."/>
            <person name="Jeon C.O."/>
            <person name="Jin H.M."/>
        </authorList>
    </citation>
    <scope>NUCLEOTIDE SEQUENCE</scope>
    <source>
        <strain evidence="1">MJ3</strain>
    </source>
</reference>
<dbReference type="KEGG" id="sje:AAV35_006495"/>
<dbReference type="EMBL" id="AMPQ01000002">
    <property type="protein sequence ID" value="EKE32676.1"/>
    <property type="molecule type" value="Genomic_DNA"/>
</dbReference>
<accession>K2FP99</accession>
<evidence type="ECO:0000313" key="1">
    <source>
        <dbReference type="EMBL" id="AKG04470.1"/>
    </source>
</evidence>
<name>K2FP99_9BACI</name>
<sequence>MSRLYIVSASIDEFLEVASAEKAKEAYNEIKKVVPEHSFTIFGAEDVTSLARSHRHLDPSHLTKSVSTFMETLCTSPSPGKRT</sequence>
<dbReference type="RefSeq" id="WP_008587658.1">
    <property type="nucleotide sequence ID" value="NZ_AMPQ01000002.1"/>
</dbReference>
<protein>
    <submittedName>
        <fullName evidence="2">Uncharacterized protein</fullName>
    </submittedName>
</protein>
<organism evidence="2 3">
    <name type="scientific">Salimicrobium jeotgali</name>
    <dbReference type="NCBI Taxonomy" id="1230341"/>
    <lineage>
        <taxon>Bacteria</taxon>
        <taxon>Bacillati</taxon>
        <taxon>Bacillota</taxon>
        <taxon>Bacilli</taxon>
        <taxon>Bacillales</taxon>
        <taxon>Bacillaceae</taxon>
        <taxon>Salimicrobium</taxon>
    </lineage>
</organism>
<dbReference type="Proteomes" id="UP000011746">
    <property type="component" value="Unassembled WGS sequence"/>
</dbReference>
<dbReference type="Proteomes" id="UP000092654">
    <property type="component" value="Chromosome"/>
</dbReference>
<gene>
    <name evidence="1" type="ORF">AAV35_006495</name>
    <name evidence="2" type="ORF">MJ3_01922</name>
</gene>